<protein>
    <submittedName>
        <fullName evidence="1">Addiction module protein</fullName>
    </submittedName>
</protein>
<dbReference type="Proteomes" id="UP000317199">
    <property type="component" value="Chromosome"/>
</dbReference>
<organism evidence="1 2">
    <name type="scientific">Marilutibacter alkalisoli</name>
    <dbReference type="NCBI Taxonomy" id="2591633"/>
    <lineage>
        <taxon>Bacteria</taxon>
        <taxon>Pseudomonadati</taxon>
        <taxon>Pseudomonadota</taxon>
        <taxon>Gammaproteobacteria</taxon>
        <taxon>Lysobacterales</taxon>
        <taxon>Lysobacteraceae</taxon>
        <taxon>Marilutibacter</taxon>
    </lineage>
</organism>
<name>A0A514BVN6_9GAMM</name>
<reference evidence="1 2" key="1">
    <citation type="submission" date="2019-06" db="EMBL/GenBank/DDBJ databases">
        <title>Lysobacter alkalisoli sp. nov. isolated from saline-alkali soil.</title>
        <authorList>
            <person name="Sun J.-Q."/>
            <person name="Xu L."/>
        </authorList>
    </citation>
    <scope>NUCLEOTIDE SEQUENCE [LARGE SCALE GENOMIC DNA]</scope>
    <source>
        <strain evidence="1 2">SJ-36</strain>
    </source>
</reference>
<dbReference type="NCBIfam" id="TIGR02574">
    <property type="entry name" value="stabl_TIGR02574"/>
    <property type="match status" value="1"/>
</dbReference>
<dbReference type="AlphaFoldDB" id="A0A514BVN6"/>
<sequence>MAITPEQLDQLGKFERLQLVEDLWDRFAAEATPETDPAVLDELERRAKWRDAHPAQGKSLAQIASGLGIRL</sequence>
<dbReference type="KEGG" id="lyj:FKV23_16210"/>
<proteinExistence type="predicted"/>
<gene>
    <name evidence="1" type="ORF">FKV23_16210</name>
</gene>
<evidence type="ECO:0000313" key="2">
    <source>
        <dbReference type="Proteomes" id="UP000317199"/>
    </source>
</evidence>
<dbReference type="RefSeq" id="WP_141624795.1">
    <property type="nucleotide sequence ID" value="NZ_CP041242.1"/>
</dbReference>
<dbReference type="EMBL" id="CP041242">
    <property type="protein sequence ID" value="QDH71463.1"/>
    <property type="molecule type" value="Genomic_DNA"/>
</dbReference>
<dbReference type="InterPro" id="IPR013406">
    <property type="entry name" value="CHP02574_addiction_mod"/>
</dbReference>
<dbReference type="Pfam" id="PF09720">
    <property type="entry name" value="Unstab_antitox"/>
    <property type="match status" value="1"/>
</dbReference>
<keyword evidence="2" id="KW-1185">Reference proteome</keyword>
<accession>A0A514BVN6</accession>
<evidence type="ECO:0000313" key="1">
    <source>
        <dbReference type="EMBL" id="QDH71463.1"/>
    </source>
</evidence>
<dbReference type="OrthoDB" id="291542at2"/>